<feature type="signal peptide" evidence="1">
    <location>
        <begin position="1"/>
        <end position="22"/>
    </location>
</feature>
<protein>
    <recommendedName>
        <fullName evidence="4">Lipoprotein</fullName>
    </recommendedName>
</protein>
<comment type="caution">
    <text evidence="2">The sequence shown here is derived from an EMBL/GenBank/DDBJ whole genome shotgun (WGS) entry which is preliminary data.</text>
</comment>
<accession>A0A7I9VJP7</accession>
<feature type="chain" id="PRO_5029779411" description="Lipoprotein" evidence="1">
    <location>
        <begin position="23"/>
        <end position="307"/>
    </location>
</feature>
<dbReference type="Proteomes" id="UP000503640">
    <property type="component" value="Unassembled WGS sequence"/>
</dbReference>
<dbReference type="AlphaFoldDB" id="A0A7I9VJP7"/>
<organism evidence="2 3">
    <name type="scientific">Anaeromyxobacter diazotrophicus</name>
    <dbReference type="NCBI Taxonomy" id="2590199"/>
    <lineage>
        <taxon>Bacteria</taxon>
        <taxon>Pseudomonadati</taxon>
        <taxon>Myxococcota</taxon>
        <taxon>Myxococcia</taxon>
        <taxon>Myxococcales</taxon>
        <taxon>Cystobacterineae</taxon>
        <taxon>Anaeromyxobacteraceae</taxon>
        <taxon>Anaeromyxobacter</taxon>
    </lineage>
</organism>
<gene>
    <name evidence="2" type="ORF">AMYX_13260</name>
</gene>
<reference evidence="3" key="1">
    <citation type="journal article" date="2020" name="Appl. Environ. Microbiol.">
        <title>Diazotrophic Anaeromyxobacter Isolates from Soils.</title>
        <authorList>
            <person name="Masuda Y."/>
            <person name="Yamanaka H."/>
            <person name="Xu Z.X."/>
            <person name="Shiratori Y."/>
            <person name="Aono T."/>
            <person name="Amachi S."/>
            <person name="Senoo K."/>
            <person name="Itoh H."/>
        </authorList>
    </citation>
    <scope>NUCLEOTIDE SEQUENCE [LARGE SCALE GENOMIC DNA]</scope>
    <source>
        <strain evidence="3">R267</strain>
    </source>
</reference>
<evidence type="ECO:0000313" key="2">
    <source>
        <dbReference type="EMBL" id="GEJ56585.1"/>
    </source>
</evidence>
<keyword evidence="1" id="KW-0732">Signal</keyword>
<keyword evidence="3" id="KW-1185">Reference proteome</keyword>
<proteinExistence type="predicted"/>
<evidence type="ECO:0000256" key="1">
    <source>
        <dbReference type="SAM" id="SignalP"/>
    </source>
</evidence>
<evidence type="ECO:0008006" key="4">
    <source>
        <dbReference type="Google" id="ProtNLM"/>
    </source>
</evidence>
<dbReference type="EMBL" id="BJTG01000003">
    <property type="protein sequence ID" value="GEJ56585.1"/>
    <property type="molecule type" value="Genomic_DNA"/>
</dbReference>
<sequence length="307" mass="31840">MSRVSVLLVALLLAACGGTPGATGGSHLPPAHSPSISGACPIFPADNAWNTDISAAPLDPRSGAWVASVGSAAAFHPDFGSVYGIPYAAADASTPRFPVTFDYAGESDPGPYPIPPDVPVEQGSDAHVIVVDTASCTLYELFAAQPGASAWHAGSGAIFDLRSNALRPAGWTSADAAGLPIFPGLARYEEAAAGEIRHALRFTAARTQMGYVDPARHAASNVTDPNVPPMGARARLKATVDLSAMMPQARVVARALQRYGMILADNGSSWYVTGAPDTRWDDGDLDALKKLRGSDFEFVLAGPVTTP</sequence>
<evidence type="ECO:0000313" key="3">
    <source>
        <dbReference type="Proteomes" id="UP000503640"/>
    </source>
</evidence>
<dbReference type="PROSITE" id="PS51257">
    <property type="entry name" value="PROKAR_LIPOPROTEIN"/>
    <property type="match status" value="1"/>
</dbReference>
<name>A0A7I9VJP7_9BACT</name>
<dbReference type="RefSeq" id="WP_209005129.1">
    <property type="nucleotide sequence ID" value="NZ_BJTG01000003.1"/>
</dbReference>